<protein>
    <submittedName>
        <fullName evidence="2">Uncharacterized protein</fullName>
    </submittedName>
</protein>
<dbReference type="GO" id="GO:0005615">
    <property type="term" value="C:extracellular space"/>
    <property type="evidence" value="ECO:0007669"/>
    <property type="project" value="TreeGrafter"/>
</dbReference>
<keyword evidence="1" id="KW-0472">Membrane</keyword>
<keyword evidence="1" id="KW-0812">Transmembrane</keyword>
<dbReference type="GO" id="GO:0006457">
    <property type="term" value="P:protein folding"/>
    <property type="evidence" value="ECO:0007669"/>
    <property type="project" value="TreeGrafter"/>
</dbReference>
<dbReference type="GO" id="GO:0016971">
    <property type="term" value="F:flavin-dependent sulfhydryl oxidase activity"/>
    <property type="evidence" value="ECO:0007669"/>
    <property type="project" value="InterPro"/>
</dbReference>
<organism evidence="2 3">
    <name type="scientific">Gossypium aridum</name>
    <name type="common">American cotton</name>
    <name type="synonym">Erioxylum aridum</name>
    <dbReference type="NCBI Taxonomy" id="34290"/>
    <lineage>
        <taxon>Eukaryota</taxon>
        <taxon>Viridiplantae</taxon>
        <taxon>Streptophyta</taxon>
        <taxon>Embryophyta</taxon>
        <taxon>Tracheophyta</taxon>
        <taxon>Spermatophyta</taxon>
        <taxon>Magnoliopsida</taxon>
        <taxon>eudicotyledons</taxon>
        <taxon>Gunneridae</taxon>
        <taxon>Pentapetalae</taxon>
        <taxon>rosids</taxon>
        <taxon>malvids</taxon>
        <taxon>Malvales</taxon>
        <taxon>Malvaceae</taxon>
        <taxon>Malvoideae</taxon>
        <taxon>Gossypium</taxon>
    </lineage>
</organism>
<accession>A0A7J8X568</accession>
<proteinExistence type="predicted"/>
<feature type="transmembrane region" description="Helical" evidence="1">
    <location>
        <begin position="192"/>
        <end position="216"/>
    </location>
</feature>
<comment type="caution">
    <text evidence="2">The sequence shown here is derived from an EMBL/GenBank/DDBJ whole genome shotgun (WGS) entry which is preliminary data.</text>
</comment>
<dbReference type="GO" id="GO:0003756">
    <property type="term" value="F:protein disulfide isomerase activity"/>
    <property type="evidence" value="ECO:0007669"/>
    <property type="project" value="TreeGrafter"/>
</dbReference>
<dbReference type="AlphaFoldDB" id="A0A7J8X568"/>
<reference evidence="2 3" key="1">
    <citation type="journal article" date="2019" name="Genome Biol. Evol.">
        <title>Insights into the evolution of the New World diploid cottons (Gossypium, subgenus Houzingenia) based on genome sequencing.</title>
        <authorList>
            <person name="Grover C.E."/>
            <person name="Arick M.A. 2nd"/>
            <person name="Thrash A."/>
            <person name="Conover J.L."/>
            <person name="Sanders W.S."/>
            <person name="Peterson D.G."/>
            <person name="Frelichowski J.E."/>
            <person name="Scheffler J.A."/>
            <person name="Scheffler B.E."/>
            <person name="Wendel J.F."/>
        </authorList>
    </citation>
    <scope>NUCLEOTIDE SEQUENCE [LARGE SCALE GENOMIC DNA]</scope>
    <source>
        <strain evidence="2">185</strain>
        <tissue evidence="2">Leaf</tissue>
    </source>
</reference>
<dbReference type="GO" id="GO:0000139">
    <property type="term" value="C:Golgi membrane"/>
    <property type="evidence" value="ECO:0007669"/>
    <property type="project" value="TreeGrafter"/>
</dbReference>
<keyword evidence="1" id="KW-1133">Transmembrane helix</keyword>
<dbReference type="EMBL" id="JABFAA010000005">
    <property type="protein sequence ID" value="MBA0682425.1"/>
    <property type="molecule type" value="Genomic_DNA"/>
</dbReference>
<dbReference type="InterPro" id="IPR039798">
    <property type="entry name" value="Sulfhydryl_oxidase"/>
</dbReference>
<dbReference type="Proteomes" id="UP000593577">
    <property type="component" value="Unassembled WGS sequence"/>
</dbReference>
<name>A0A7J8X568_GOSAI</name>
<keyword evidence="3" id="KW-1185">Reference proteome</keyword>
<sequence length="249" mass="28307">MLFWGPPTKFSAGWSSNQAKSKLHVIDDGRTAERLLNWINKQIGSYKNGCLIDLLLLSLCRSSYGLEDEKFENEHLSSNISDPGQIARAVYDVEEATATAFDIILEHKMIKSETRAPLIKFLQLLVAHHPSRRCRKGSAEVLVNFDDLCPLDMWSSDKHDVDTSNMIGVLRNFHICGKDVPRGYWVGTQRQLWLVIFFPCVYLKILILGSTIYAWLSASNLFYMRCLMAGMRTSLHEPECRNTTTIGDC</sequence>
<gene>
    <name evidence="2" type="ORF">Goari_024148</name>
</gene>
<dbReference type="PANTHER" id="PTHR22897">
    <property type="entry name" value="QUIESCIN Q6-RELATED SULFHYDRYL OXIDASE"/>
    <property type="match status" value="1"/>
</dbReference>
<evidence type="ECO:0000313" key="3">
    <source>
        <dbReference type="Proteomes" id="UP000593577"/>
    </source>
</evidence>
<evidence type="ECO:0000313" key="2">
    <source>
        <dbReference type="EMBL" id="MBA0682425.1"/>
    </source>
</evidence>
<dbReference type="PANTHER" id="PTHR22897:SF8">
    <property type="entry name" value="SULFHYDRYL OXIDASE"/>
    <property type="match status" value="1"/>
</dbReference>
<evidence type="ECO:0000256" key="1">
    <source>
        <dbReference type="SAM" id="Phobius"/>
    </source>
</evidence>